<dbReference type="Gene3D" id="3.90.25.10">
    <property type="entry name" value="UDP-galactose 4-epimerase, domain 1"/>
    <property type="match status" value="1"/>
</dbReference>
<dbReference type="SUPFAM" id="SSF51735">
    <property type="entry name" value="NAD(P)-binding Rossmann-fold domains"/>
    <property type="match status" value="1"/>
</dbReference>
<dbReference type="PANTHER" id="PTHR43000">
    <property type="entry name" value="DTDP-D-GLUCOSE 4,6-DEHYDRATASE-RELATED"/>
    <property type="match status" value="1"/>
</dbReference>
<dbReference type="Pfam" id="PF16363">
    <property type="entry name" value="GDP_Man_Dehyd"/>
    <property type="match status" value="1"/>
</dbReference>
<gene>
    <name evidence="2" type="primary">rfbG</name>
</gene>
<organism evidence="2">
    <name type="scientific">uncultured marine thaumarchaeote SAT1000_15_H02</name>
    <dbReference type="NCBI Taxonomy" id="1456386"/>
    <lineage>
        <taxon>Archaea</taxon>
        <taxon>Nitrososphaerota</taxon>
        <taxon>environmental samples</taxon>
    </lineage>
</organism>
<dbReference type="GO" id="GO:0047733">
    <property type="term" value="F:CDP-glucose 4,6-dehydratase activity"/>
    <property type="evidence" value="ECO:0007669"/>
    <property type="project" value="UniProtKB-EC"/>
</dbReference>
<accession>A0A075I6G4</accession>
<feature type="domain" description="NAD(P)-binding" evidence="1">
    <location>
        <begin position="34"/>
        <end position="302"/>
    </location>
</feature>
<dbReference type="EMBL" id="KF901231">
    <property type="protein sequence ID" value="AIF23455.1"/>
    <property type="molecule type" value="Genomic_DNA"/>
</dbReference>
<dbReference type="Gene3D" id="3.40.50.720">
    <property type="entry name" value="NAD(P)-binding Rossmann-like Domain"/>
    <property type="match status" value="1"/>
</dbReference>
<protein>
    <submittedName>
        <fullName evidence="2">CDP-glucose 4,6-dehydratase (RfbG)</fullName>
        <ecNumber evidence="2">4.2.1.45</ecNumber>
    </submittedName>
</protein>
<dbReference type="NCBIfam" id="TIGR02622">
    <property type="entry name" value="CDP_4_6_dhtase"/>
    <property type="match status" value="1"/>
</dbReference>
<evidence type="ECO:0000259" key="1">
    <source>
        <dbReference type="Pfam" id="PF16363"/>
    </source>
</evidence>
<dbReference type="InterPro" id="IPR036291">
    <property type="entry name" value="NAD(P)-bd_dom_sf"/>
</dbReference>
<dbReference type="AlphaFoldDB" id="A0A075I6G4"/>
<name>A0A075I6G4_9ARCH</name>
<dbReference type="EC" id="4.2.1.45" evidence="2"/>
<dbReference type="InterPro" id="IPR013445">
    <property type="entry name" value="CDP_4_6_deHydtase"/>
</dbReference>
<evidence type="ECO:0000313" key="2">
    <source>
        <dbReference type="EMBL" id="AIF23455.1"/>
    </source>
</evidence>
<reference evidence="2" key="1">
    <citation type="journal article" date="2014" name="Genome Biol. Evol.">
        <title>Pangenome evidence for extensive interdomain horizontal transfer affecting lineage core and shell genes in uncultured planktonic thaumarchaeota and euryarchaeota.</title>
        <authorList>
            <person name="Deschamps P."/>
            <person name="Zivanovic Y."/>
            <person name="Moreira D."/>
            <person name="Rodriguez-Valera F."/>
            <person name="Lopez-Garcia P."/>
        </authorList>
    </citation>
    <scope>NUCLEOTIDE SEQUENCE</scope>
</reference>
<proteinExistence type="predicted"/>
<dbReference type="InterPro" id="IPR016040">
    <property type="entry name" value="NAD(P)-bd_dom"/>
</dbReference>
<sequence length="340" mass="38884">MVLWLKLLGAEVTGISLPPPTKPSFFKSLKLENVITHKIIDIRDLTKLKKTIELNQPEIIFHLAAQSLVRKSYKKPLETFSTNILGTVNILECIRSSTTVKGCIIFTSDKSYENIGIERAYKENDRLGGNDPYSASKAAAEIITTAYRNSFFNENDNAKIATIRAGNVIGGGDWAEDRLIPDFVRAITNKEKIKIRNPEHTRPWQFVLEPLSGMLWLATKIVCEQKFSQAWNFGPPIERKQYTVNKLLGKICSEWKINESIIKKIPNTNLHEDKFLNIDSSKAKKLLGLKPVYNLEKTITETVDWYKYFLENENDIKNFSIQQIKNFVNNAKQSNLSWTN</sequence>
<keyword evidence="2" id="KW-0456">Lyase</keyword>